<reference evidence="3 4" key="1">
    <citation type="submission" date="2021-01" db="EMBL/GenBank/DDBJ databases">
        <title>Draft Genome Sequence and Polyhydroxyalkanoate Biosynthetic Potential of Jeongeupia naejangsanensis Type Strain DSM 24253.</title>
        <authorList>
            <person name="Turrini P."/>
            <person name="Artuso I."/>
            <person name="Lugli G.A."/>
            <person name="Frangipani E."/>
            <person name="Ventura M."/>
            <person name="Visca P."/>
        </authorList>
    </citation>
    <scope>NUCLEOTIDE SEQUENCE [LARGE SCALE GENOMIC DNA]</scope>
    <source>
        <strain evidence="3 4">DSM 24253</strain>
    </source>
</reference>
<evidence type="ECO:0000256" key="1">
    <source>
        <dbReference type="SAM" id="SignalP"/>
    </source>
</evidence>
<evidence type="ECO:0000259" key="2">
    <source>
        <dbReference type="PROSITE" id="PS50222"/>
    </source>
</evidence>
<accession>A0ABS2BKG7</accession>
<keyword evidence="1" id="KW-0732">Signal</keyword>
<feature type="signal peptide" evidence="1">
    <location>
        <begin position="1"/>
        <end position="19"/>
    </location>
</feature>
<dbReference type="InterPro" id="IPR002048">
    <property type="entry name" value="EF_hand_dom"/>
</dbReference>
<sequence length="122" mass="13177">MKNVLLAVLLLGCAGGALAATGDVSKADYLQRAGSHFDQVDTNHDGVLSEQERAAAMSRLAEKRAARDGSEVTMPHREIKGDISKADFLAKAGAHFDKLDANHDGMLSRDERRAGWQAMRKS</sequence>
<organism evidence="3 4">
    <name type="scientific">Jeongeupia naejangsanensis</name>
    <dbReference type="NCBI Taxonomy" id="613195"/>
    <lineage>
        <taxon>Bacteria</taxon>
        <taxon>Pseudomonadati</taxon>
        <taxon>Pseudomonadota</taxon>
        <taxon>Betaproteobacteria</taxon>
        <taxon>Neisseriales</taxon>
        <taxon>Chitinibacteraceae</taxon>
        <taxon>Jeongeupia</taxon>
    </lineage>
</organism>
<proteinExistence type="predicted"/>
<keyword evidence="4" id="KW-1185">Reference proteome</keyword>
<dbReference type="RefSeq" id="WP_203538214.1">
    <property type="nucleotide sequence ID" value="NZ_JAESND010000004.1"/>
</dbReference>
<feature type="chain" id="PRO_5045952422" evidence="1">
    <location>
        <begin position="20"/>
        <end position="122"/>
    </location>
</feature>
<dbReference type="Gene3D" id="1.10.238.10">
    <property type="entry name" value="EF-hand"/>
    <property type="match status" value="1"/>
</dbReference>
<dbReference type="Proteomes" id="UP000809431">
    <property type="component" value="Unassembled WGS sequence"/>
</dbReference>
<evidence type="ECO:0000313" key="4">
    <source>
        <dbReference type="Proteomes" id="UP000809431"/>
    </source>
</evidence>
<dbReference type="PROSITE" id="PS50222">
    <property type="entry name" value="EF_HAND_2"/>
    <property type="match status" value="1"/>
</dbReference>
<gene>
    <name evidence="3" type="ORF">JMJ54_09725</name>
</gene>
<dbReference type="InterPro" id="IPR011992">
    <property type="entry name" value="EF-hand-dom_pair"/>
</dbReference>
<dbReference type="EMBL" id="JAESND010000004">
    <property type="protein sequence ID" value="MBM3116112.1"/>
    <property type="molecule type" value="Genomic_DNA"/>
</dbReference>
<comment type="caution">
    <text evidence="3">The sequence shown here is derived from an EMBL/GenBank/DDBJ whole genome shotgun (WGS) entry which is preliminary data.</text>
</comment>
<name>A0ABS2BKG7_9NEIS</name>
<feature type="domain" description="EF-hand" evidence="2">
    <location>
        <begin position="28"/>
        <end position="63"/>
    </location>
</feature>
<dbReference type="Pfam" id="PF13202">
    <property type="entry name" value="EF-hand_5"/>
    <property type="match status" value="2"/>
</dbReference>
<dbReference type="SMART" id="SM00054">
    <property type="entry name" value="EFh"/>
    <property type="match status" value="2"/>
</dbReference>
<evidence type="ECO:0000313" key="3">
    <source>
        <dbReference type="EMBL" id="MBM3116112.1"/>
    </source>
</evidence>
<dbReference type="SUPFAM" id="SSF47473">
    <property type="entry name" value="EF-hand"/>
    <property type="match status" value="1"/>
</dbReference>
<protein>
    <submittedName>
        <fullName evidence="3">EF-hand domain-containing protein</fullName>
    </submittedName>
</protein>